<evidence type="ECO:0000313" key="8">
    <source>
        <dbReference type="Proteomes" id="UP000199139"/>
    </source>
</evidence>
<reference evidence="7 8" key="1">
    <citation type="submission" date="2016-10" db="EMBL/GenBank/DDBJ databases">
        <authorList>
            <person name="de Groot N.N."/>
        </authorList>
    </citation>
    <scope>NUCLEOTIDE SEQUENCE [LARGE SCALE GENOMIC DNA]</scope>
    <source>
        <strain evidence="7 8">DSM 17074</strain>
    </source>
</reference>
<dbReference type="Pfam" id="PF04079">
    <property type="entry name" value="SMC_ScpB"/>
    <property type="match status" value="1"/>
</dbReference>
<keyword evidence="4 5" id="KW-0131">Cell cycle</keyword>
<keyword evidence="1 5" id="KW-0963">Cytoplasm</keyword>
<accession>A0A1I6PV39</accession>
<dbReference type="OrthoDB" id="9806226at2"/>
<dbReference type="InterPro" id="IPR005234">
    <property type="entry name" value="ScpB_csome_segregation"/>
</dbReference>
<sequence>MNEQQLTGIIESLLFVSGSDGLSVRQVKTILEIDEDKAVSMLKKLQTAYQDESRGIQLIEAENAYYLTTKKDHADYLQSLVASNKHNKLSQASLETLAIIAYNQPITRLEIEEVRGVKSDRPVQTLLSRGLIEEAGKKETIGRPHLYKTTLDFLTYFGLKSIEELPALTDQLDDLDFSDELDLFFTDPGSDSNE</sequence>
<dbReference type="Proteomes" id="UP000199139">
    <property type="component" value="Unassembled WGS sequence"/>
</dbReference>
<keyword evidence="9" id="KW-1185">Reference proteome</keyword>
<dbReference type="EMBL" id="BJWJ01000012">
    <property type="protein sequence ID" value="GEM04469.1"/>
    <property type="molecule type" value="Genomic_DNA"/>
</dbReference>
<name>A0A1I6PV39_9BACI</name>
<evidence type="ECO:0000256" key="2">
    <source>
        <dbReference type="ARBA" id="ARBA00022618"/>
    </source>
</evidence>
<evidence type="ECO:0000313" key="6">
    <source>
        <dbReference type="EMBL" id="GEM04469.1"/>
    </source>
</evidence>
<dbReference type="GO" id="GO:0005737">
    <property type="term" value="C:cytoplasm"/>
    <property type="evidence" value="ECO:0007669"/>
    <property type="project" value="UniProtKB-SubCell"/>
</dbReference>
<dbReference type="RefSeq" id="WP_062319257.1">
    <property type="nucleotide sequence ID" value="NZ_BJWJ01000012.1"/>
</dbReference>
<keyword evidence="2 5" id="KW-0132">Cell division</keyword>
<comment type="subcellular location">
    <subcellularLocation>
        <location evidence="5">Cytoplasm</location>
    </subcellularLocation>
    <text evidence="5">Associated with two foci at the outer edges of the nucleoid region in young cells, and at four foci within both cell halves in older cells.</text>
</comment>
<evidence type="ECO:0000256" key="5">
    <source>
        <dbReference type="HAMAP-Rule" id="MF_01804"/>
    </source>
</evidence>
<gene>
    <name evidence="5 6" type="primary">scpB</name>
    <name evidence="6" type="ORF">HMI01_14570</name>
    <name evidence="7" type="ORF">SAMN05421668_102222</name>
</gene>
<dbReference type="STRING" id="306541.SAMN05421668_102222"/>
<dbReference type="PIRSF" id="PIRSF019345">
    <property type="entry name" value="ScpB"/>
    <property type="match status" value="1"/>
</dbReference>
<dbReference type="GO" id="GO:0006260">
    <property type="term" value="P:DNA replication"/>
    <property type="evidence" value="ECO:0007669"/>
    <property type="project" value="UniProtKB-UniRule"/>
</dbReference>
<dbReference type="InterPro" id="IPR036390">
    <property type="entry name" value="WH_DNA-bd_sf"/>
</dbReference>
<evidence type="ECO:0000313" key="9">
    <source>
        <dbReference type="Proteomes" id="UP000321773"/>
    </source>
</evidence>
<dbReference type="GO" id="GO:0051301">
    <property type="term" value="P:cell division"/>
    <property type="evidence" value="ECO:0007669"/>
    <property type="project" value="UniProtKB-KW"/>
</dbReference>
<proteinExistence type="inferred from homology"/>
<evidence type="ECO:0000313" key="7">
    <source>
        <dbReference type="EMBL" id="SFS44087.1"/>
    </source>
</evidence>
<dbReference type="NCBIfam" id="TIGR00281">
    <property type="entry name" value="SMC-Scp complex subunit ScpB"/>
    <property type="match status" value="1"/>
</dbReference>
<comment type="subunit">
    <text evidence="5">Homodimer. Homodimerization may be required to stabilize the binding of ScpA to the Smc head domains. Component of a cohesin-like complex composed of ScpA, ScpB and the Smc homodimer, in which ScpA and ScpB bind to the head domain of Smc. The presence of the three proteins is required for the association of the complex with DNA.</text>
</comment>
<keyword evidence="3 5" id="KW-0159">Chromosome partition</keyword>
<dbReference type="PANTHER" id="PTHR34298:SF2">
    <property type="entry name" value="SEGREGATION AND CONDENSATION PROTEIN B"/>
    <property type="match status" value="1"/>
</dbReference>
<comment type="similarity">
    <text evidence="5">Belongs to the ScpB family.</text>
</comment>
<dbReference type="Proteomes" id="UP000321773">
    <property type="component" value="Unassembled WGS sequence"/>
</dbReference>
<dbReference type="InterPro" id="IPR036388">
    <property type="entry name" value="WH-like_DNA-bd_sf"/>
</dbReference>
<dbReference type="GO" id="GO:0051304">
    <property type="term" value="P:chromosome separation"/>
    <property type="evidence" value="ECO:0007669"/>
    <property type="project" value="InterPro"/>
</dbReference>
<dbReference type="PANTHER" id="PTHR34298">
    <property type="entry name" value="SEGREGATION AND CONDENSATION PROTEIN B"/>
    <property type="match status" value="1"/>
</dbReference>
<dbReference type="Gene3D" id="1.10.10.10">
    <property type="entry name" value="Winged helix-like DNA-binding domain superfamily/Winged helix DNA-binding domain"/>
    <property type="match status" value="2"/>
</dbReference>
<evidence type="ECO:0000256" key="1">
    <source>
        <dbReference type="ARBA" id="ARBA00022490"/>
    </source>
</evidence>
<evidence type="ECO:0000256" key="3">
    <source>
        <dbReference type="ARBA" id="ARBA00022829"/>
    </source>
</evidence>
<comment type="function">
    <text evidence="5">Participates in chromosomal partition during cell division. May act via the formation of a condensin-like complex containing Smc and ScpA that pull DNA away from mid-cell into both cell halves.</text>
</comment>
<protein>
    <recommendedName>
        <fullName evidence="5">Segregation and condensation protein B</fullName>
    </recommendedName>
</protein>
<dbReference type="HAMAP" id="MF_01804">
    <property type="entry name" value="ScpB"/>
    <property type="match status" value="1"/>
</dbReference>
<dbReference type="AlphaFoldDB" id="A0A1I6PV39"/>
<organism evidence="7 8">
    <name type="scientific">Halolactibacillus miurensis</name>
    <dbReference type="NCBI Taxonomy" id="306541"/>
    <lineage>
        <taxon>Bacteria</taxon>
        <taxon>Bacillati</taxon>
        <taxon>Bacillota</taxon>
        <taxon>Bacilli</taxon>
        <taxon>Bacillales</taxon>
        <taxon>Bacillaceae</taxon>
        <taxon>Halolactibacillus</taxon>
    </lineage>
</organism>
<dbReference type="EMBL" id="FPAI01000002">
    <property type="protein sequence ID" value="SFS44087.1"/>
    <property type="molecule type" value="Genomic_DNA"/>
</dbReference>
<reference evidence="6 9" key="2">
    <citation type="submission" date="2019-07" db="EMBL/GenBank/DDBJ databases">
        <title>Whole genome shotgun sequence of Halolactibacillus miurensis NBRC 100873.</title>
        <authorList>
            <person name="Hosoyama A."/>
            <person name="Uohara A."/>
            <person name="Ohji S."/>
            <person name="Ichikawa N."/>
        </authorList>
    </citation>
    <scope>NUCLEOTIDE SEQUENCE [LARGE SCALE GENOMIC DNA]</scope>
    <source>
        <strain evidence="6 9">NBRC 100873</strain>
    </source>
</reference>
<dbReference type="SUPFAM" id="SSF46785">
    <property type="entry name" value="Winged helix' DNA-binding domain"/>
    <property type="match status" value="2"/>
</dbReference>
<evidence type="ECO:0000256" key="4">
    <source>
        <dbReference type="ARBA" id="ARBA00023306"/>
    </source>
</evidence>